<keyword evidence="2" id="KW-1185">Reference proteome</keyword>
<dbReference type="AlphaFoldDB" id="T1KW73"/>
<evidence type="ECO:0000313" key="1">
    <source>
        <dbReference type="EnsemblMetazoa" id="tetur24g00610.1"/>
    </source>
</evidence>
<sequence length="308" mass="36299">MDNSQKNIEKDDISDKDEGYHDIVIDWSDESFPYKDQQVINQVSHFLMFHFDFADFEIKLDIQFYSEQLSSIIGIPVQLIRMTILIYAPNNWFDLRNIEHKSSDPWIYGPGEDEPNAMSCFFTRKNCLGRLNDGDRFVLRTDLWPDGCCFDLCIYLYSLDSEFYNENNCTESYCHYSNKKTFIDRRISVATNTELHMILRVKYAELPPIVDANSYEENYSQRRRILRELDTEMYFLMQQCCSRHHHRYISSYSRTRASFQNEIPNFGKIMAQQPLEALKPFVFLEFMIDVLAGVMLGKAALSPPLKSF</sequence>
<accession>T1KW73</accession>
<dbReference type="Proteomes" id="UP000015104">
    <property type="component" value="Unassembled WGS sequence"/>
</dbReference>
<reference evidence="2" key="1">
    <citation type="submission" date="2011-08" db="EMBL/GenBank/DDBJ databases">
        <authorList>
            <person name="Rombauts S."/>
        </authorList>
    </citation>
    <scope>NUCLEOTIDE SEQUENCE</scope>
    <source>
        <strain evidence="2">London</strain>
    </source>
</reference>
<dbReference type="EnsemblMetazoa" id="tetur24g00610.1">
    <property type="protein sequence ID" value="tetur24g00610.1"/>
    <property type="gene ID" value="tetur24g00610"/>
</dbReference>
<reference evidence="1" key="2">
    <citation type="submission" date="2015-06" db="UniProtKB">
        <authorList>
            <consortium name="EnsemblMetazoa"/>
        </authorList>
    </citation>
    <scope>IDENTIFICATION</scope>
</reference>
<dbReference type="EMBL" id="CAEY01000638">
    <property type="status" value="NOT_ANNOTATED_CDS"/>
    <property type="molecule type" value="Genomic_DNA"/>
</dbReference>
<dbReference type="HOGENOM" id="CLU_071407_1_0_1"/>
<name>T1KW73_TETUR</name>
<organism evidence="1 2">
    <name type="scientific">Tetranychus urticae</name>
    <name type="common">Two-spotted spider mite</name>
    <dbReference type="NCBI Taxonomy" id="32264"/>
    <lineage>
        <taxon>Eukaryota</taxon>
        <taxon>Metazoa</taxon>
        <taxon>Ecdysozoa</taxon>
        <taxon>Arthropoda</taxon>
        <taxon>Chelicerata</taxon>
        <taxon>Arachnida</taxon>
        <taxon>Acari</taxon>
        <taxon>Acariformes</taxon>
        <taxon>Trombidiformes</taxon>
        <taxon>Prostigmata</taxon>
        <taxon>Eleutherengona</taxon>
        <taxon>Raphignathae</taxon>
        <taxon>Tetranychoidea</taxon>
        <taxon>Tetranychidae</taxon>
        <taxon>Tetranychus</taxon>
    </lineage>
</organism>
<proteinExistence type="predicted"/>
<protein>
    <submittedName>
        <fullName evidence="1">Uncharacterized protein</fullName>
    </submittedName>
</protein>
<evidence type="ECO:0000313" key="2">
    <source>
        <dbReference type="Proteomes" id="UP000015104"/>
    </source>
</evidence>